<name>A0AAX6GG87_IRIPA</name>
<keyword evidence="4" id="KW-1185">Reference proteome</keyword>
<feature type="region of interest" description="Disordered" evidence="1">
    <location>
        <begin position="1"/>
        <end position="53"/>
    </location>
</feature>
<feature type="region of interest" description="Disordered" evidence="1">
    <location>
        <begin position="250"/>
        <end position="345"/>
    </location>
</feature>
<sequence length="345" mass="37984">MPKERSNRSASFEARSHASPFPCSSSSRHRGGSSSSRNPAESRNPPQSPTAAAKDIKEWDEVRCPVCMEHPHNAVLLICTSSNKGCQPFMCDTSYRHSNCLDQYRKTFSGSSSLENEAEQQPSKLSCPLCRGVVTGWMVVEPARKYMNSKLRSCSTESCGFAGVYGDLRKHARTEHPSVRPSEADPERQRDWRRMEQQRDIGDLVSTMQSAMGGEDGGLGAFIEDEDPTNVAYHSITVFFILRFRGPGGMATGRTSGRVSSRSRRGRATFHWGETLNEPDTSVIGNSSGGDGDGDGDGDDNDDDDVVDSGESDEMPTASRQIRGPRRQLRLSEDEEEDGEDDDML</sequence>
<evidence type="ECO:0000313" key="4">
    <source>
        <dbReference type="Proteomes" id="UP001140949"/>
    </source>
</evidence>
<reference evidence="2" key="1">
    <citation type="journal article" date="2023" name="GigaByte">
        <title>Genome assembly of the bearded iris, Iris pallida Lam.</title>
        <authorList>
            <person name="Bruccoleri R.E."/>
            <person name="Oakeley E.J."/>
            <person name="Faust A.M.E."/>
            <person name="Altorfer M."/>
            <person name="Dessus-Babus S."/>
            <person name="Burckhardt D."/>
            <person name="Oertli M."/>
            <person name="Naumann U."/>
            <person name="Petersen F."/>
            <person name="Wong J."/>
        </authorList>
    </citation>
    <scope>NUCLEOTIDE SEQUENCE</scope>
    <source>
        <strain evidence="2">GSM-AAB239-AS_SAM_17_03QT</strain>
    </source>
</reference>
<feature type="region of interest" description="Disordered" evidence="1">
    <location>
        <begin position="172"/>
        <end position="195"/>
    </location>
</feature>
<dbReference type="AlphaFoldDB" id="A0AAX6GG87"/>
<reference evidence="2" key="2">
    <citation type="submission" date="2023-04" db="EMBL/GenBank/DDBJ databases">
        <authorList>
            <person name="Bruccoleri R.E."/>
            <person name="Oakeley E.J."/>
            <person name="Faust A.-M."/>
            <person name="Dessus-Babus S."/>
            <person name="Altorfer M."/>
            <person name="Burckhardt D."/>
            <person name="Oertli M."/>
            <person name="Naumann U."/>
            <person name="Petersen F."/>
            <person name="Wong J."/>
        </authorList>
    </citation>
    <scope>NUCLEOTIDE SEQUENCE</scope>
    <source>
        <strain evidence="2">GSM-AAB239-AS_SAM_17_03QT</strain>
        <tissue evidence="2">Leaf</tissue>
    </source>
</reference>
<organism evidence="2 4">
    <name type="scientific">Iris pallida</name>
    <name type="common">Sweet iris</name>
    <dbReference type="NCBI Taxonomy" id="29817"/>
    <lineage>
        <taxon>Eukaryota</taxon>
        <taxon>Viridiplantae</taxon>
        <taxon>Streptophyta</taxon>
        <taxon>Embryophyta</taxon>
        <taxon>Tracheophyta</taxon>
        <taxon>Spermatophyta</taxon>
        <taxon>Magnoliopsida</taxon>
        <taxon>Liliopsida</taxon>
        <taxon>Asparagales</taxon>
        <taxon>Iridaceae</taxon>
        <taxon>Iridoideae</taxon>
        <taxon>Irideae</taxon>
        <taxon>Iris</taxon>
    </lineage>
</organism>
<dbReference type="InterPro" id="IPR013083">
    <property type="entry name" value="Znf_RING/FYVE/PHD"/>
</dbReference>
<dbReference type="Proteomes" id="UP001140949">
    <property type="component" value="Unassembled WGS sequence"/>
</dbReference>
<gene>
    <name evidence="3" type="ORF">M6B38_354905</name>
    <name evidence="2" type="ORF">M6B38_368255</name>
</gene>
<dbReference type="PANTHER" id="PTHR31197:SF5">
    <property type="entry name" value="OS01G0612600 PROTEIN"/>
    <property type="match status" value="1"/>
</dbReference>
<comment type="caution">
    <text evidence="2">The sequence shown here is derived from an EMBL/GenBank/DDBJ whole genome shotgun (WGS) entry which is preliminary data.</text>
</comment>
<dbReference type="Gene3D" id="3.30.40.10">
    <property type="entry name" value="Zinc/RING finger domain, C3HC4 (zinc finger)"/>
    <property type="match status" value="1"/>
</dbReference>
<evidence type="ECO:0000256" key="1">
    <source>
        <dbReference type="SAM" id="MobiDB-lite"/>
    </source>
</evidence>
<dbReference type="EMBL" id="JANAVB010017626">
    <property type="protein sequence ID" value="KAJ6830254.1"/>
    <property type="molecule type" value="Genomic_DNA"/>
</dbReference>
<feature type="compositionally biased region" description="Basic and acidic residues" evidence="1">
    <location>
        <begin position="174"/>
        <end position="195"/>
    </location>
</feature>
<dbReference type="PANTHER" id="PTHR31197">
    <property type="entry name" value="OS01G0612600 PROTEIN"/>
    <property type="match status" value="1"/>
</dbReference>
<feature type="compositionally biased region" description="Acidic residues" evidence="1">
    <location>
        <begin position="292"/>
        <end position="314"/>
    </location>
</feature>
<dbReference type="Pfam" id="PF07800">
    <property type="entry name" value="DUF1644"/>
    <property type="match status" value="1"/>
</dbReference>
<evidence type="ECO:0000313" key="3">
    <source>
        <dbReference type="EMBL" id="KAJ6830254.1"/>
    </source>
</evidence>
<protein>
    <submittedName>
        <fullName evidence="2">Uncharacterized protein</fullName>
    </submittedName>
</protein>
<evidence type="ECO:0000313" key="2">
    <source>
        <dbReference type="EMBL" id="KAJ6827318.1"/>
    </source>
</evidence>
<feature type="compositionally biased region" description="Acidic residues" evidence="1">
    <location>
        <begin position="333"/>
        <end position="345"/>
    </location>
</feature>
<dbReference type="EMBL" id="JANAVB010020396">
    <property type="protein sequence ID" value="KAJ6827318.1"/>
    <property type="molecule type" value="Genomic_DNA"/>
</dbReference>
<feature type="compositionally biased region" description="Low complexity" evidence="1">
    <location>
        <begin position="17"/>
        <end position="37"/>
    </location>
</feature>
<dbReference type="InterPro" id="IPR012866">
    <property type="entry name" value="DUF1644"/>
</dbReference>
<proteinExistence type="predicted"/>
<accession>A0AAX6GG87</accession>